<dbReference type="RefSeq" id="WP_038091391.1">
    <property type="nucleotide sequence ID" value="NZ_JMIR01000028.1"/>
</dbReference>
<dbReference type="STRING" id="1157490.EL26_17440"/>
<reference evidence="1 2" key="1">
    <citation type="journal article" date="2013" name="Int. J. Syst. Evol. Microbiol.">
        <title>Tumebacillus flagellatus sp. nov., an alpha-amylase/pullulanase-producing bacterium isolated from cassava wastewater.</title>
        <authorList>
            <person name="Wang Q."/>
            <person name="Xie N."/>
            <person name="Qin Y."/>
            <person name="Shen N."/>
            <person name="Zhu J."/>
            <person name="Mi H."/>
            <person name="Huang R."/>
        </authorList>
    </citation>
    <scope>NUCLEOTIDE SEQUENCE [LARGE SCALE GENOMIC DNA]</scope>
    <source>
        <strain evidence="1 2">GST4</strain>
    </source>
</reference>
<evidence type="ECO:0000313" key="1">
    <source>
        <dbReference type="EMBL" id="KEO82093.1"/>
    </source>
</evidence>
<sequence length="242" mass="25018">MAVLASAAADARLLYQGMPKKLGPKITDPTGSQWTVSATTASGSSIPAGTYFVGFTWGNDWSEETVVSPAVQVTVTTGQGIAFRFPAFPTNATKANVYIGTSSSTMKYSTFFTDTVSHTWLGPLPSSNNRLAPVVNTTAMPEVIYTTPSPSPNVTLPSATACVKEIMAANTGSTAATVSLHLVPGGSSPSASNQVLSSLSIPANDVRVLSNLNLMLPANCTLQASQGSSKAILMIISGVEIQ</sequence>
<name>A0A074LQL4_9BACL</name>
<dbReference type="AlphaFoldDB" id="A0A074LQL4"/>
<evidence type="ECO:0000313" key="2">
    <source>
        <dbReference type="Proteomes" id="UP000027931"/>
    </source>
</evidence>
<accession>A0A074LQL4</accession>
<gene>
    <name evidence="1" type="ORF">EL26_17440</name>
</gene>
<organism evidence="1 2">
    <name type="scientific">Tumebacillus flagellatus</name>
    <dbReference type="NCBI Taxonomy" id="1157490"/>
    <lineage>
        <taxon>Bacteria</taxon>
        <taxon>Bacillati</taxon>
        <taxon>Bacillota</taxon>
        <taxon>Bacilli</taxon>
        <taxon>Bacillales</taxon>
        <taxon>Alicyclobacillaceae</taxon>
        <taxon>Tumebacillus</taxon>
    </lineage>
</organism>
<comment type="caution">
    <text evidence="1">The sequence shown here is derived from an EMBL/GenBank/DDBJ whole genome shotgun (WGS) entry which is preliminary data.</text>
</comment>
<proteinExistence type="predicted"/>
<dbReference type="EMBL" id="JMIR01000028">
    <property type="protein sequence ID" value="KEO82093.1"/>
    <property type="molecule type" value="Genomic_DNA"/>
</dbReference>
<protein>
    <submittedName>
        <fullName evidence="1">Uncharacterized protein</fullName>
    </submittedName>
</protein>
<keyword evidence="2" id="KW-1185">Reference proteome</keyword>
<dbReference type="Proteomes" id="UP000027931">
    <property type="component" value="Unassembled WGS sequence"/>
</dbReference>